<dbReference type="KEGG" id="fal:FRAAL3749"/>
<sequence length="147" mass="15393">MPCIPSTSRPAAHTAGRTARFRARCHVRAGPGPGRAGRTGVGAAGCRGGAGRGHAHPCPSRRVTVGWSWAAARRARLAPAGPLRVPELGFDVGYAASRPRRRSYRCVAGSVDDVTVGTLPRPRGGLYRGSTNSTPPPRCPFGTFLLL</sequence>
<dbReference type="AlphaFoldDB" id="Q0RJC0"/>
<gene>
    <name evidence="1" type="ordered locus">FRAAL3749</name>
</gene>
<protein>
    <submittedName>
        <fullName evidence="1">Uncharacterized protein</fullName>
    </submittedName>
</protein>
<proteinExistence type="predicted"/>
<reference evidence="1 2" key="1">
    <citation type="journal article" date="2007" name="Genome Res.">
        <title>Genome characteristics of facultatively symbiotic Frankia sp. strains reflect host range and host plant biogeography.</title>
        <authorList>
            <person name="Normand P."/>
            <person name="Lapierre P."/>
            <person name="Tisa L.S."/>
            <person name="Gogarten J.P."/>
            <person name="Alloisio N."/>
            <person name="Bagnarol E."/>
            <person name="Bassi C.A."/>
            <person name="Berry A.M."/>
            <person name="Bickhart D.M."/>
            <person name="Choisne N."/>
            <person name="Couloux A."/>
            <person name="Cournoyer B."/>
            <person name="Cruveiller S."/>
            <person name="Daubin V."/>
            <person name="Demange N."/>
            <person name="Francino M.P."/>
            <person name="Goltsman E."/>
            <person name="Huang Y."/>
            <person name="Kopp O.R."/>
            <person name="Labarre L."/>
            <person name="Lapidus A."/>
            <person name="Lavire C."/>
            <person name="Marechal J."/>
            <person name="Martinez M."/>
            <person name="Mastronunzio J.E."/>
            <person name="Mullin B.C."/>
            <person name="Niemann J."/>
            <person name="Pujic P."/>
            <person name="Rawnsley T."/>
            <person name="Rouy Z."/>
            <person name="Schenowitz C."/>
            <person name="Sellstedt A."/>
            <person name="Tavares F."/>
            <person name="Tomkins J.P."/>
            <person name="Vallenet D."/>
            <person name="Valverde C."/>
            <person name="Wall L.G."/>
            <person name="Wang Y."/>
            <person name="Medigue C."/>
            <person name="Benson D.R."/>
        </authorList>
    </citation>
    <scope>NUCLEOTIDE SEQUENCE [LARGE SCALE GENOMIC DNA]</scope>
    <source>
        <strain evidence="2">DSM 45986 / CECT 9034 / ACN14a</strain>
    </source>
</reference>
<dbReference type="EMBL" id="CT573213">
    <property type="protein sequence ID" value="CAJ62392.1"/>
    <property type="molecule type" value="Genomic_DNA"/>
</dbReference>
<organism evidence="1 2">
    <name type="scientific">Frankia alni (strain DSM 45986 / CECT 9034 / ACN14a)</name>
    <dbReference type="NCBI Taxonomy" id="326424"/>
    <lineage>
        <taxon>Bacteria</taxon>
        <taxon>Bacillati</taxon>
        <taxon>Actinomycetota</taxon>
        <taxon>Actinomycetes</taxon>
        <taxon>Frankiales</taxon>
        <taxon>Frankiaceae</taxon>
        <taxon>Frankia</taxon>
    </lineage>
</organism>
<name>Q0RJC0_FRAAA</name>
<evidence type="ECO:0000313" key="1">
    <source>
        <dbReference type="EMBL" id="CAJ62392.1"/>
    </source>
</evidence>
<keyword evidence="2" id="KW-1185">Reference proteome</keyword>
<dbReference type="Proteomes" id="UP000000657">
    <property type="component" value="Chromosome"/>
</dbReference>
<accession>Q0RJC0</accession>
<evidence type="ECO:0000313" key="2">
    <source>
        <dbReference type="Proteomes" id="UP000000657"/>
    </source>
</evidence>
<dbReference type="HOGENOM" id="CLU_1765342_0_0_11"/>